<accession>A0ACD5XCX3</accession>
<dbReference type="EnsemblPlants" id="AVESA.00010b.r2.4DG0775150.1">
    <property type="protein sequence ID" value="AVESA.00010b.r2.4DG0775150.1.CDS"/>
    <property type="gene ID" value="AVESA.00010b.r2.4DG0775150"/>
</dbReference>
<keyword evidence="2" id="KW-1185">Reference proteome</keyword>
<name>A0ACD5XCX3_AVESA</name>
<dbReference type="Proteomes" id="UP001732700">
    <property type="component" value="Chromosome 4D"/>
</dbReference>
<evidence type="ECO:0000313" key="1">
    <source>
        <dbReference type="EnsemblPlants" id="AVESA.00010b.r2.4DG0775150.1.CDS"/>
    </source>
</evidence>
<reference evidence="1" key="2">
    <citation type="submission" date="2025-09" db="UniProtKB">
        <authorList>
            <consortium name="EnsemblPlants"/>
        </authorList>
    </citation>
    <scope>IDENTIFICATION</scope>
</reference>
<reference evidence="1" key="1">
    <citation type="submission" date="2021-05" db="EMBL/GenBank/DDBJ databases">
        <authorList>
            <person name="Scholz U."/>
            <person name="Mascher M."/>
            <person name="Fiebig A."/>
        </authorList>
    </citation>
    <scope>NUCLEOTIDE SEQUENCE [LARGE SCALE GENOMIC DNA]</scope>
</reference>
<evidence type="ECO:0000313" key="2">
    <source>
        <dbReference type="Proteomes" id="UP001732700"/>
    </source>
</evidence>
<protein>
    <submittedName>
        <fullName evidence="1">Uncharacterized protein</fullName>
    </submittedName>
</protein>
<proteinExistence type="predicted"/>
<sequence length="537" mass="58787">MVKTSVVCCLKLLLLLALGGLTMHVPDADVLAPLGLGALRLDGHLSYHDAASVARDFGNRCSMLPSAVLHPGSVSDVAAAVRRVFQLSERSPLTVAARGHGHSLLGQSQTAGGIVVKMESLGGSGGGGTKMRVVHAGHGDSRAAAPYVDAPGGELWINVLHETLKHGLAPRSWTDYLHLTVGGTLSNAGVSGQAFRHGPQISNVNQLEIVTGRGDIVTCSPEENSDLFYGALGGLGQFGIITRARIALEPAPKMVRWIRVLYSDFASFTEDQEALISAEKTFDYIEGFVTINRTGILNNWRTSFKPQDPVQASHFQSDGRVLYCLEMTKNFNDDEADIMEQEVGVLLSRLRYIQSTLFHTDVTYLEFLDRVHSSEVKLRAQGLWEVPHPWLNLLIPRSAIHKFASEVFGKILKDSNNGPILLYPVNRSKWDNRTSVVIPDEEIFYLVGFLSSAPSLSGHGSVQHAVNLNNKIVGFCDEAGLGMKQYLAPYTTQQQWKAHFGGARWETFERRKHMYDPLAILAPGQRIFPKGSLPMSL</sequence>
<organism evidence="1 2">
    <name type="scientific">Avena sativa</name>
    <name type="common">Oat</name>
    <dbReference type="NCBI Taxonomy" id="4498"/>
    <lineage>
        <taxon>Eukaryota</taxon>
        <taxon>Viridiplantae</taxon>
        <taxon>Streptophyta</taxon>
        <taxon>Embryophyta</taxon>
        <taxon>Tracheophyta</taxon>
        <taxon>Spermatophyta</taxon>
        <taxon>Magnoliopsida</taxon>
        <taxon>Liliopsida</taxon>
        <taxon>Poales</taxon>
        <taxon>Poaceae</taxon>
        <taxon>BOP clade</taxon>
        <taxon>Pooideae</taxon>
        <taxon>Poodae</taxon>
        <taxon>Poeae</taxon>
        <taxon>Poeae Chloroplast Group 1 (Aveneae type)</taxon>
        <taxon>Aveninae</taxon>
        <taxon>Avena</taxon>
    </lineage>
</organism>